<organism evidence="2 3">
    <name type="scientific">Nocardia otitidiscaviarum</name>
    <dbReference type="NCBI Taxonomy" id="1823"/>
    <lineage>
        <taxon>Bacteria</taxon>
        <taxon>Bacillati</taxon>
        <taxon>Actinomycetota</taxon>
        <taxon>Actinomycetes</taxon>
        <taxon>Mycobacteriales</taxon>
        <taxon>Nocardiaceae</taxon>
        <taxon>Nocardia</taxon>
    </lineage>
</organism>
<accession>A0A516NQM2</accession>
<dbReference type="Pfam" id="PF19054">
    <property type="entry name" value="DUF5753"/>
    <property type="match status" value="1"/>
</dbReference>
<evidence type="ECO:0000259" key="1">
    <source>
        <dbReference type="Pfam" id="PF19054"/>
    </source>
</evidence>
<reference evidence="2 3" key="1">
    <citation type="submission" date="2019-07" db="EMBL/GenBank/DDBJ databases">
        <title>Complete Genome Sequence and Methylome Analysis of Nocardia otitidis-caviarum NEB252.</title>
        <authorList>
            <person name="Fomenkov A."/>
            <person name="Anton B.P."/>
            <person name="Vincze T."/>
            <person name="Roberts R.J."/>
        </authorList>
    </citation>
    <scope>NUCLEOTIDE SEQUENCE [LARGE SCALE GENOMIC DNA]</scope>
    <source>
        <strain evidence="2 3">NEB252</strain>
    </source>
</reference>
<gene>
    <name evidence="2" type="ORF">FOH10_23330</name>
</gene>
<evidence type="ECO:0000313" key="2">
    <source>
        <dbReference type="EMBL" id="QDP81206.1"/>
    </source>
</evidence>
<proteinExistence type="predicted"/>
<dbReference type="InterPro" id="IPR043917">
    <property type="entry name" value="DUF5753"/>
</dbReference>
<dbReference type="KEGG" id="nod:FOH10_23330"/>
<dbReference type="EMBL" id="CP041695">
    <property type="protein sequence ID" value="QDP81206.1"/>
    <property type="molecule type" value="Genomic_DNA"/>
</dbReference>
<dbReference type="RefSeq" id="WP_143982321.1">
    <property type="nucleotide sequence ID" value="NZ_CP041695.1"/>
</dbReference>
<name>A0A516NQM2_9NOCA</name>
<evidence type="ECO:0000313" key="3">
    <source>
        <dbReference type="Proteomes" id="UP000317039"/>
    </source>
</evidence>
<dbReference type="AlphaFoldDB" id="A0A516NQM2"/>
<dbReference type="GeneID" id="80335295"/>
<dbReference type="Pfam" id="PF13560">
    <property type="entry name" value="HTH_31"/>
    <property type="match status" value="1"/>
</dbReference>
<sequence length="301" mass="33862">MVGSSLPRRALGRLLRQYRIAAGKGQLAAGLHVEISPQSIGRMEDGRKVKIVTSQIKDLLDLYGVVEPSEKRDEVLSLWQEVRQQDHAAKLQGDTKGWWRSYRDQFAAHFDHYLSLEASAHRLTSHQLTLVPGLLQTPEYRRAMIHADDPNLSAVDVERRLELAARRRIRLEDSAFHLSAMLSEAVLRHQPGGCAVMGGQLRQLITDGERENVAIRIVPFGVGAHSGLVVQSFTLLEFPPPANRLVEPPVVYVEGYEGALFLEQMDVIDRHRRALSNLGQVALSEDDSRELVWRIAKEYQA</sequence>
<dbReference type="Proteomes" id="UP000317039">
    <property type="component" value="Chromosome"/>
</dbReference>
<protein>
    <submittedName>
        <fullName evidence="2">Helix-turn-helix domain-containing protein</fullName>
    </submittedName>
</protein>
<feature type="domain" description="DUF5753" evidence="1">
    <location>
        <begin position="111"/>
        <end position="292"/>
    </location>
</feature>